<accession>A0A316C559</accession>
<evidence type="ECO:0000313" key="3">
    <source>
        <dbReference type="Proteomes" id="UP000245396"/>
    </source>
</evidence>
<evidence type="ECO:0000313" key="2">
    <source>
        <dbReference type="EMBL" id="PWJ84779.1"/>
    </source>
</evidence>
<protein>
    <submittedName>
        <fullName evidence="2">Uncharacterized protein</fullName>
    </submittedName>
</protein>
<dbReference type="AlphaFoldDB" id="A0A316C559"/>
<dbReference type="OrthoDB" id="8420176at2"/>
<evidence type="ECO:0000256" key="1">
    <source>
        <dbReference type="SAM" id="MobiDB-lite"/>
    </source>
</evidence>
<dbReference type="EMBL" id="QGGG01000004">
    <property type="protein sequence ID" value="PWJ84779.1"/>
    <property type="molecule type" value="Genomic_DNA"/>
</dbReference>
<dbReference type="RefSeq" id="WP_109612228.1">
    <property type="nucleotide sequence ID" value="NZ_QGGG01000004.1"/>
</dbReference>
<dbReference type="Proteomes" id="UP000245396">
    <property type="component" value="Unassembled WGS sequence"/>
</dbReference>
<sequence length="90" mass="10388">MSSNAYQYYLSPDDMTKIERVLAEAGNYYGQFERLGAANYLTRKFQEGVTEETALMLALHRYLKTRGAWQHAPAGGSEYRPPRHHHHHHG</sequence>
<organism evidence="2 3">
    <name type="scientific">Pseudaminobacter salicylatoxidans</name>
    <dbReference type="NCBI Taxonomy" id="93369"/>
    <lineage>
        <taxon>Bacteria</taxon>
        <taxon>Pseudomonadati</taxon>
        <taxon>Pseudomonadota</taxon>
        <taxon>Alphaproteobacteria</taxon>
        <taxon>Hyphomicrobiales</taxon>
        <taxon>Phyllobacteriaceae</taxon>
        <taxon>Pseudaminobacter</taxon>
    </lineage>
</organism>
<gene>
    <name evidence="2" type="ORF">C7441_10444</name>
</gene>
<proteinExistence type="predicted"/>
<comment type="caution">
    <text evidence="2">The sequence shown here is derived from an EMBL/GenBank/DDBJ whole genome shotgun (WGS) entry which is preliminary data.</text>
</comment>
<feature type="region of interest" description="Disordered" evidence="1">
    <location>
        <begin position="71"/>
        <end position="90"/>
    </location>
</feature>
<reference evidence="2 3" key="1">
    <citation type="submission" date="2018-05" db="EMBL/GenBank/DDBJ databases">
        <title>Genomic Encyclopedia of Type Strains, Phase IV (KMG-IV): sequencing the most valuable type-strain genomes for metagenomic binning, comparative biology and taxonomic classification.</title>
        <authorList>
            <person name="Goeker M."/>
        </authorList>
    </citation>
    <scope>NUCLEOTIDE SEQUENCE [LARGE SCALE GENOMIC DNA]</scope>
    <source>
        <strain evidence="2 3">DSM 6986</strain>
    </source>
</reference>
<name>A0A316C559_PSESE</name>
<keyword evidence="3" id="KW-1185">Reference proteome</keyword>